<comment type="caution">
    <text evidence="1">The sequence shown here is derived from an EMBL/GenBank/DDBJ whole genome shotgun (WGS) entry which is preliminary data.</text>
</comment>
<dbReference type="PANTHER" id="PTHR47791">
    <property type="entry name" value="MEIOTICALLY UP-REGULATED GENE 191 PROTEIN"/>
    <property type="match status" value="1"/>
</dbReference>
<dbReference type="PROSITE" id="PS51257">
    <property type="entry name" value="PROKAR_LIPOPROTEIN"/>
    <property type="match status" value="1"/>
</dbReference>
<dbReference type="EMBL" id="JACHYB010000002">
    <property type="protein sequence ID" value="MBB3188658.1"/>
    <property type="molecule type" value="Genomic_DNA"/>
</dbReference>
<name>A0A7W5H2G7_9PORP</name>
<dbReference type="Gene3D" id="1.50.10.20">
    <property type="match status" value="1"/>
</dbReference>
<dbReference type="Pfam" id="PF03663">
    <property type="entry name" value="Glyco_hydro_76"/>
    <property type="match status" value="1"/>
</dbReference>
<evidence type="ECO:0000313" key="2">
    <source>
        <dbReference type="Proteomes" id="UP000544222"/>
    </source>
</evidence>
<protein>
    <submittedName>
        <fullName evidence="1">Putative alpha-1,6-mannanase (GH76 family)</fullName>
    </submittedName>
</protein>
<proteinExistence type="predicted"/>
<sequence length="376" mass="42036">MKKLFIIYIASIALLSSCSDNYNNIVISNDGYAIDWNAAADSSTASLITNFWNPTTHYFNDATSGSNFQYWPQAHGLDVLVDAYLRTNDAKYKTYFDQWYTGVQVGNGGSFLNYFYDDMEWNALALLRTYTATKDDKFKTAAQTVWTDIQTGWNSNGGGGISWNKGSLWSKNACSNGPACILAARLYEQFGNVSDKDWALKIYNWEKSTLFDPSTGAINDNLNAQTGVISNYTSTYNQGTFIGSAVELYNITNDKSYLNDAIKAANYTINNLTSNRILNTEGTGDLALFKGIFIRYLTELIQNPGLDSATKEHFVLFLKYNANELWRSGTNKQYVTFTSDWTTAPYFLSDTELKAQESGCMLIEAAALLDKAGYFK</sequence>
<evidence type="ECO:0000313" key="1">
    <source>
        <dbReference type="EMBL" id="MBB3188658.1"/>
    </source>
</evidence>
<dbReference type="AlphaFoldDB" id="A0A7W5H2G7"/>
<dbReference type="PANTHER" id="PTHR47791:SF3">
    <property type="entry name" value="MEIOTICALLY UP-REGULATED GENE 191 PROTEIN"/>
    <property type="match status" value="1"/>
</dbReference>
<organism evidence="1 2">
    <name type="scientific">Microbacter margulisiae</name>
    <dbReference type="NCBI Taxonomy" id="1350067"/>
    <lineage>
        <taxon>Bacteria</taxon>
        <taxon>Pseudomonadati</taxon>
        <taxon>Bacteroidota</taxon>
        <taxon>Bacteroidia</taxon>
        <taxon>Bacteroidales</taxon>
        <taxon>Porphyromonadaceae</taxon>
        <taxon>Microbacter</taxon>
    </lineage>
</organism>
<dbReference type="GO" id="GO:0005975">
    <property type="term" value="P:carbohydrate metabolic process"/>
    <property type="evidence" value="ECO:0007669"/>
    <property type="project" value="InterPro"/>
</dbReference>
<dbReference type="InterPro" id="IPR005198">
    <property type="entry name" value="Glyco_hydro_76"/>
</dbReference>
<keyword evidence="2" id="KW-1185">Reference proteome</keyword>
<gene>
    <name evidence="1" type="ORF">FHX64_002856</name>
</gene>
<dbReference type="Proteomes" id="UP000544222">
    <property type="component" value="Unassembled WGS sequence"/>
</dbReference>
<accession>A0A7W5H2G7</accession>
<dbReference type="InterPro" id="IPR008928">
    <property type="entry name" value="6-hairpin_glycosidase_sf"/>
</dbReference>
<dbReference type="SUPFAM" id="SSF48208">
    <property type="entry name" value="Six-hairpin glycosidases"/>
    <property type="match status" value="1"/>
</dbReference>
<reference evidence="1 2" key="1">
    <citation type="submission" date="2020-08" db="EMBL/GenBank/DDBJ databases">
        <title>Genomic Encyclopedia of Type Strains, Phase IV (KMG-IV): sequencing the most valuable type-strain genomes for metagenomic binning, comparative biology and taxonomic classification.</title>
        <authorList>
            <person name="Goeker M."/>
        </authorList>
    </citation>
    <scope>NUCLEOTIDE SEQUENCE [LARGE SCALE GENOMIC DNA]</scope>
    <source>
        <strain evidence="1 2">DSM 27471</strain>
    </source>
</reference>
<dbReference type="RefSeq" id="WP_183414394.1">
    <property type="nucleotide sequence ID" value="NZ_JACHYB010000002.1"/>
</dbReference>
<dbReference type="InterPro" id="IPR053169">
    <property type="entry name" value="MUG_Protein"/>
</dbReference>